<dbReference type="SUPFAM" id="SSF52096">
    <property type="entry name" value="ClpP/crotonase"/>
    <property type="match status" value="1"/>
</dbReference>
<dbReference type="KEGG" id="pzu:PHZ_c2554"/>
<dbReference type="OrthoDB" id="9810797at2"/>
<dbReference type="RefSeq" id="WP_012523101.1">
    <property type="nucleotide sequence ID" value="NC_011144.1"/>
</dbReference>
<gene>
    <name evidence="1" type="ordered locus">PHZ_c2554</name>
</gene>
<dbReference type="STRING" id="450851.PHZ_c2554"/>
<dbReference type="AlphaFoldDB" id="B4RH15"/>
<accession>B4RH15</accession>
<proteinExistence type="predicted"/>
<dbReference type="InterPro" id="IPR029045">
    <property type="entry name" value="ClpP/crotonase-like_dom_sf"/>
</dbReference>
<dbReference type="PANTHER" id="PTHR43459:SF1">
    <property type="entry name" value="EG:BACN32G11.4 PROTEIN"/>
    <property type="match status" value="1"/>
</dbReference>
<evidence type="ECO:0000313" key="1">
    <source>
        <dbReference type="EMBL" id="ACG78963.1"/>
    </source>
</evidence>
<name>B4RH15_PHEZH</name>
<keyword evidence="1" id="KW-0413">Isomerase</keyword>
<dbReference type="EMBL" id="CP000747">
    <property type="protein sequence ID" value="ACG78963.1"/>
    <property type="molecule type" value="Genomic_DNA"/>
</dbReference>
<dbReference type="Gene3D" id="3.90.226.10">
    <property type="entry name" value="2-enoyl-CoA Hydratase, Chain A, domain 1"/>
    <property type="match status" value="1"/>
</dbReference>
<dbReference type="InterPro" id="IPR001753">
    <property type="entry name" value="Enoyl-CoA_hydra/iso"/>
</dbReference>
<organism evidence="1 2">
    <name type="scientific">Phenylobacterium zucineum (strain HLK1)</name>
    <dbReference type="NCBI Taxonomy" id="450851"/>
    <lineage>
        <taxon>Bacteria</taxon>
        <taxon>Pseudomonadati</taxon>
        <taxon>Pseudomonadota</taxon>
        <taxon>Alphaproteobacteria</taxon>
        <taxon>Caulobacterales</taxon>
        <taxon>Caulobacteraceae</taxon>
        <taxon>Phenylobacterium</taxon>
    </lineage>
</organism>
<dbReference type="eggNOG" id="COG1024">
    <property type="taxonomic scope" value="Bacteria"/>
</dbReference>
<dbReference type="PANTHER" id="PTHR43459">
    <property type="entry name" value="ENOYL-COA HYDRATASE"/>
    <property type="match status" value="1"/>
</dbReference>
<evidence type="ECO:0000313" key="2">
    <source>
        <dbReference type="Proteomes" id="UP000001868"/>
    </source>
</evidence>
<dbReference type="Pfam" id="PF00378">
    <property type="entry name" value="ECH_1"/>
    <property type="match status" value="2"/>
</dbReference>
<dbReference type="Proteomes" id="UP000001868">
    <property type="component" value="Chromosome"/>
</dbReference>
<protein>
    <submittedName>
        <fullName evidence="1">Enoyl-CoA hydratase/isomerase</fullName>
    </submittedName>
</protein>
<dbReference type="CDD" id="cd06558">
    <property type="entry name" value="crotonase-like"/>
    <property type="match status" value="1"/>
</dbReference>
<reference evidence="1 2" key="1">
    <citation type="journal article" date="2008" name="BMC Genomics">
        <title>Complete genome of Phenylobacterium zucineum - a novel facultative intracellular bacterium isolated from human erythroleukemia cell line K562.</title>
        <authorList>
            <person name="Luo Y."/>
            <person name="Xu X."/>
            <person name="Ding Z."/>
            <person name="Liu Z."/>
            <person name="Zhang B."/>
            <person name="Yan Z."/>
            <person name="Sun J."/>
            <person name="Hu S."/>
            <person name="Hu X."/>
        </authorList>
    </citation>
    <scope>NUCLEOTIDE SEQUENCE [LARGE SCALE GENOMIC DNA]</scope>
    <source>
        <strain evidence="1 2">HLK1</strain>
    </source>
</reference>
<dbReference type="HOGENOM" id="CLU_009834_7_2_5"/>
<dbReference type="GO" id="GO:0016853">
    <property type="term" value="F:isomerase activity"/>
    <property type="evidence" value="ECO:0007669"/>
    <property type="project" value="UniProtKB-KW"/>
</dbReference>
<keyword evidence="2" id="KW-1185">Reference proteome</keyword>
<sequence>MNDFVQCEISEGVAVVTLNRPERLNAIGPAMGDLFDRTMVQVGLDDAVKVVVLTGSGRGFCAGADMERLDDLAATAGGSFERLPPGSPHPVFDALADSPPEHRSRYIIPSALPKPVIAAVNGACAGVGLSLAASCDVRFASTDALFTAGFPRRGLTAEAGLAFTLPAIVGQGAAADILLSGRRLSAHEALRIGLVSVVLEPADLLAHAVDYARDIAENVSPRSTRVIKRQLWKARSETFAEALTTAYEEVVASLESEDFKEGVAHFRERRKPVFVGR</sequence>